<dbReference type="Pfam" id="PF05834">
    <property type="entry name" value="Lycopene_cycl"/>
    <property type="match status" value="1"/>
</dbReference>
<name>A0A845A4D1_9SPHN</name>
<dbReference type="NCBIfam" id="TIGR01790">
    <property type="entry name" value="carotene-cycl"/>
    <property type="match status" value="1"/>
</dbReference>
<dbReference type="Gene3D" id="3.50.50.60">
    <property type="entry name" value="FAD/NAD(P)-binding domain"/>
    <property type="match status" value="1"/>
</dbReference>
<comment type="caution">
    <text evidence="2">The sequence shown here is derived from an EMBL/GenBank/DDBJ whole genome shotgun (WGS) entry which is preliminary data.</text>
</comment>
<dbReference type="GO" id="GO:0016117">
    <property type="term" value="P:carotenoid biosynthetic process"/>
    <property type="evidence" value="ECO:0007669"/>
    <property type="project" value="InterPro"/>
</dbReference>
<sequence length="404" mass="43587">MSEHGCDIAIVGGGLSGGLIALALARHRPDLVVRLIEAGPQAGGNHRWSWFASDLSADGEALLKGFRKAHWDAGYDVRFPGRERTLQTPYRSLSSSDFAAALQRDLAPGTVLTGQEVSALAADGVTLRDGSRINARTVIDARGFATTGHLTGGWQVFMGRHVRTPEPHGIDRPVIMDATVDQVAPSGNGGAYRFVYVLPLGAHEVFVEDTYYADSPMLDRSALSGRIDQYLRAHGLEGEILGFETGVLPVITGGDFAGFQRAQAVAGVAVVGARGGFVHPLTSYTLPFAVETALAVAREADLPGELLAARLEALSRRHWSRTAFYRLLGRMLFGAARPQERYRIFARFYGLGAPLIERFYAARSTLADKLRVLSGRPPVPIMRALAALATTPPRLLAPHRKDIS</sequence>
<dbReference type="OrthoDB" id="5793379at2"/>
<reference evidence="2 3" key="1">
    <citation type="submission" date="2019-12" db="EMBL/GenBank/DDBJ databases">
        <title>Genomic-based taxomic classification of the family Erythrobacteraceae.</title>
        <authorList>
            <person name="Xu L."/>
        </authorList>
    </citation>
    <scope>NUCLEOTIDE SEQUENCE [LARGE SCALE GENOMIC DNA]</scope>
    <source>
        <strain evidence="2 3">RC4-10-4</strain>
    </source>
</reference>
<dbReference type="GO" id="GO:0016705">
    <property type="term" value="F:oxidoreductase activity, acting on paired donors, with incorporation or reduction of molecular oxygen"/>
    <property type="evidence" value="ECO:0007669"/>
    <property type="project" value="InterPro"/>
</dbReference>
<comment type="similarity">
    <text evidence="1">Belongs to the lycopene cyclase family.</text>
</comment>
<evidence type="ECO:0000313" key="3">
    <source>
        <dbReference type="Proteomes" id="UP000460626"/>
    </source>
</evidence>
<organism evidence="2 3">
    <name type="scientific">Aurantiacibacter arachoides</name>
    <dbReference type="NCBI Taxonomy" id="1850444"/>
    <lineage>
        <taxon>Bacteria</taxon>
        <taxon>Pseudomonadati</taxon>
        <taxon>Pseudomonadota</taxon>
        <taxon>Alphaproteobacteria</taxon>
        <taxon>Sphingomonadales</taxon>
        <taxon>Erythrobacteraceae</taxon>
        <taxon>Aurantiacibacter</taxon>
    </lineage>
</organism>
<dbReference type="AlphaFoldDB" id="A0A845A4D1"/>
<dbReference type="SUPFAM" id="SSF51905">
    <property type="entry name" value="FAD/NAD(P)-binding domain"/>
    <property type="match status" value="1"/>
</dbReference>
<dbReference type="EC" id="5.5.1.19" evidence="2"/>
<dbReference type="EMBL" id="WTYH01000001">
    <property type="protein sequence ID" value="MXO94006.1"/>
    <property type="molecule type" value="Genomic_DNA"/>
</dbReference>
<dbReference type="NCBIfam" id="TIGR01789">
    <property type="entry name" value="lycopene_cycl"/>
    <property type="match status" value="1"/>
</dbReference>
<keyword evidence="3" id="KW-1185">Reference proteome</keyword>
<dbReference type="InterPro" id="IPR008461">
    <property type="entry name" value="CrtY"/>
</dbReference>
<dbReference type="InterPro" id="IPR010108">
    <property type="entry name" value="Lycopene_cyclase_b/e"/>
</dbReference>
<gene>
    <name evidence="2" type="primary">crtY</name>
    <name evidence="2" type="ORF">GRI62_10375</name>
</gene>
<accession>A0A845A4D1</accession>
<evidence type="ECO:0000256" key="1">
    <source>
        <dbReference type="ARBA" id="ARBA00006599"/>
    </source>
</evidence>
<dbReference type="RefSeq" id="WP_131453279.1">
    <property type="nucleotide sequence ID" value="NZ_BMJK01000001.1"/>
</dbReference>
<evidence type="ECO:0000313" key="2">
    <source>
        <dbReference type="EMBL" id="MXO94006.1"/>
    </source>
</evidence>
<proteinExistence type="inferred from homology"/>
<dbReference type="Proteomes" id="UP000460626">
    <property type="component" value="Unassembled WGS sequence"/>
</dbReference>
<keyword evidence="2" id="KW-0413">Isomerase</keyword>
<dbReference type="InterPro" id="IPR036188">
    <property type="entry name" value="FAD/NAD-bd_sf"/>
</dbReference>
<dbReference type="GO" id="GO:0045436">
    <property type="term" value="F:lycopene beta cyclase activity"/>
    <property type="evidence" value="ECO:0007669"/>
    <property type="project" value="InterPro"/>
</dbReference>
<protein>
    <submittedName>
        <fullName evidence="2">Lycopene beta-cyclase CrtY</fullName>
        <ecNumber evidence="2">5.5.1.19</ecNumber>
    </submittedName>
</protein>